<proteinExistence type="predicted"/>
<keyword evidence="3" id="KW-1185">Reference proteome</keyword>
<keyword evidence="1" id="KW-0472">Membrane</keyword>
<accession>A0A1Y2ATX4</accession>
<feature type="transmembrane region" description="Helical" evidence="1">
    <location>
        <begin position="90"/>
        <end position="107"/>
    </location>
</feature>
<organism evidence="2 3">
    <name type="scientific">Neocallimastix californiae</name>
    <dbReference type="NCBI Taxonomy" id="1754190"/>
    <lineage>
        <taxon>Eukaryota</taxon>
        <taxon>Fungi</taxon>
        <taxon>Fungi incertae sedis</taxon>
        <taxon>Chytridiomycota</taxon>
        <taxon>Chytridiomycota incertae sedis</taxon>
        <taxon>Neocallimastigomycetes</taxon>
        <taxon>Neocallimastigales</taxon>
        <taxon>Neocallimastigaceae</taxon>
        <taxon>Neocallimastix</taxon>
    </lineage>
</organism>
<dbReference type="Proteomes" id="UP000193920">
    <property type="component" value="Unassembled WGS sequence"/>
</dbReference>
<name>A0A1Y2ATX4_9FUNG</name>
<feature type="transmembrane region" description="Helical" evidence="1">
    <location>
        <begin position="152"/>
        <end position="173"/>
    </location>
</feature>
<gene>
    <name evidence="2" type="ORF">LY90DRAFT_674719</name>
</gene>
<feature type="transmembrane region" description="Helical" evidence="1">
    <location>
        <begin position="119"/>
        <end position="140"/>
    </location>
</feature>
<dbReference type="OrthoDB" id="2131523at2759"/>
<sequence>MENTLPPYSVKAMHYSKIQGNKSDLLNRKQSLSFANINDLKNKLKGDIENKRSSVTFKTEEEKNTTDKAIYNGIHISPFHLNTDPQFKSTLPYLMIESFFLVIMMNINETVKSKKHYQFAVLSTVVLLVHHIIMDTSITYLTKWGKLTTGNLTLLMVYSALTILSTLTIWIVGDYKAEWIVPKTIIFIWCIFTYYTWQCIFIRMYEYRIVVINSKINNENTIWRSKDDKQKYYQKSL</sequence>
<protein>
    <submittedName>
        <fullName evidence="2">Uncharacterized protein</fullName>
    </submittedName>
</protein>
<evidence type="ECO:0000313" key="2">
    <source>
        <dbReference type="EMBL" id="ORY25999.1"/>
    </source>
</evidence>
<comment type="caution">
    <text evidence="2">The sequence shown here is derived from an EMBL/GenBank/DDBJ whole genome shotgun (WGS) entry which is preliminary data.</text>
</comment>
<reference evidence="2 3" key="1">
    <citation type="submission" date="2016-08" db="EMBL/GenBank/DDBJ databases">
        <title>A Parts List for Fungal Cellulosomes Revealed by Comparative Genomics.</title>
        <authorList>
            <consortium name="DOE Joint Genome Institute"/>
            <person name="Haitjema C.H."/>
            <person name="Gilmore S.P."/>
            <person name="Henske J.K."/>
            <person name="Solomon K.V."/>
            <person name="De Groot R."/>
            <person name="Kuo A."/>
            <person name="Mondo S.J."/>
            <person name="Salamov A.A."/>
            <person name="Labutti K."/>
            <person name="Zhao Z."/>
            <person name="Chiniquy J."/>
            <person name="Barry K."/>
            <person name="Brewer H.M."/>
            <person name="Purvine S.O."/>
            <person name="Wright A.T."/>
            <person name="Boxma B."/>
            <person name="Van Alen T."/>
            <person name="Hackstein J.H."/>
            <person name="Baker S.E."/>
            <person name="Grigoriev I.V."/>
            <person name="O'Malley M.A."/>
        </authorList>
    </citation>
    <scope>NUCLEOTIDE SEQUENCE [LARGE SCALE GENOMIC DNA]</scope>
    <source>
        <strain evidence="2 3">G1</strain>
    </source>
</reference>
<keyword evidence="1" id="KW-0812">Transmembrane</keyword>
<dbReference type="EMBL" id="MCOG01000206">
    <property type="protein sequence ID" value="ORY25999.1"/>
    <property type="molecule type" value="Genomic_DNA"/>
</dbReference>
<evidence type="ECO:0000256" key="1">
    <source>
        <dbReference type="SAM" id="Phobius"/>
    </source>
</evidence>
<feature type="transmembrane region" description="Helical" evidence="1">
    <location>
        <begin position="185"/>
        <end position="205"/>
    </location>
</feature>
<evidence type="ECO:0000313" key="3">
    <source>
        <dbReference type="Proteomes" id="UP000193920"/>
    </source>
</evidence>
<dbReference type="AlphaFoldDB" id="A0A1Y2ATX4"/>
<keyword evidence="1" id="KW-1133">Transmembrane helix</keyword>